<accession>A0A069NL64</accession>
<evidence type="ECO:0000313" key="3">
    <source>
        <dbReference type="Proteomes" id="UP000027439"/>
    </source>
</evidence>
<dbReference type="AlphaFoldDB" id="A0A069NL64"/>
<protein>
    <submittedName>
        <fullName evidence="2">Uncharacterized protein</fullName>
    </submittedName>
</protein>
<reference evidence="1" key="1">
    <citation type="journal article" date="2014" name="Int. J. Syst. Evol. Microbiol.">
        <title>Complete genome of a new Firmicutes species belonging to the dominant human colonic microbiota ('Ruminococcus bicirculans') reveals two chromosomes and a selective capacity to utilize plant glucans.</title>
        <authorList>
            <consortium name="NISC Comparative Sequencing Program"/>
            <person name="Wegmann U."/>
            <person name="Louis P."/>
            <person name="Goesmann A."/>
            <person name="Henrissat B."/>
            <person name="Duncan S.H."/>
            <person name="Flint H.J."/>
        </authorList>
    </citation>
    <scope>NUCLEOTIDE SEQUENCE</scope>
    <source>
        <strain evidence="1">CGMCC 1.11013</strain>
    </source>
</reference>
<gene>
    <name evidence="2" type="ORF">BG57_18555</name>
    <name evidence="1" type="ORF">GCM10010985_26590</name>
</gene>
<evidence type="ECO:0000313" key="4">
    <source>
        <dbReference type="Proteomes" id="UP000597138"/>
    </source>
</evidence>
<name>A0A069NL64_9BURK</name>
<dbReference type="Proteomes" id="UP000597138">
    <property type="component" value="Unassembled WGS sequence"/>
</dbReference>
<sequence length="109" mass="12448">MQANATRVHIDLPGGTVTAEFHPDTGRLRILQDDMLRVELFPPHSWFTVASVAGNSRWGTRPREADLYLVLESFVMQRFGMSALNKDVPCAHWTPGPRGYDLRDDRRVR</sequence>
<keyword evidence="4" id="KW-1185">Reference proteome</keyword>
<dbReference type="Proteomes" id="UP000027439">
    <property type="component" value="Unassembled WGS sequence"/>
</dbReference>
<reference evidence="4" key="3">
    <citation type="journal article" date="2019" name="Int. J. Syst. Evol. Microbiol.">
        <title>The Global Catalogue of Microorganisms (GCM) 10K type strain sequencing project: providing services to taxonomists for standard genome sequencing and annotation.</title>
        <authorList>
            <consortium name="The Broad Institute Genomics Platform"/>
            <consortium name="The Broad Institute Genome Sequencing Center for Infectious Disease"/>
            <person name="Wu L."/>
            <person name="Ma J."/>
        </authorList>
    </citation>
    <scope>NUCLEOTIDE SEQUENCE [LARGE SCALE GENOMIC DNA]</scope>
    <source>
        <strain evidence="4">CGMCC 1.11013</strain>
    </source>
</reference>
<dbReference type="RefSeq" id="WP_052005971.1">
    <property type="nucleotide sequence ID" value="NZ_BMEG01000004.1"/>
</dbReference>
<dbReference type="EMBL" id="JFHE01000032">
    <property type="protein sequence ID" value="KDR29135.1"/>
    <property type="molecule type" value="Genomic_DNA"/>
</dbReference>
<evidence type="ECO:0000313" key="1">
    <source>
        <dbReference type="EMBL" id="GGD70792.1"/>
    </source>
</evidence>
<dbReference type="eggNOG" id="ENOG50317FU">
    <property type="taxonomic scope" value="Bacteria"/>
</dbReference>
<evidence type="ECO:0000313" key="2">
    <source>
        <dbReference type="EMBL" id="KDR29135.1"/>
    </source>
</evidence>
<organism evidence="2 3">
    <name type="scientific">Caballeronia grimmiae</name>
    <dbReference type="NCBI Taxonomy" id="1071679"/>
    <lineage>
        <taxon>Bacteria</taxon>
        <taxon>Pseudomonadati</taxon>
        <taxon>Pseudomonadota</taxon>
        <taxon>Betaproteobacteria</taxon>
        <taxon>Burkholderiales</taxon>
        <taxon>Burkholderiaceae</taxon>
        <taxon>Caballeronia</taxon>
    </lineage>
</organism>
<reference evidence="2 3" key="2">
    <citation type="submission" date="2014-03" db="EMBL/GenBank/DDBJ databases">
        <title>Draft Genome Sequences of Four Burkholderia Strains.</title>
        <authorList>
            <person name="Liu X.Y."/>
            <person name="Li C.X."/>
            <person name="Xu J.H."/>
        </authorList>
    </citation>
    <scope>NUCLEOTIDE SEQUENCE [LARGE SCALE GENOMIC DNA]</scope>
    <source>
        <strain evidence="2 3">R27</strain>
    </source>
</reference>
<comment type="caution">
    <text evidence="2">The sequence shown here is derived from an EMBL/GenBank/DDBJ whole genome shotgun (WGS) entry which is preliminary data.</text>
</comment>
<proteinExistence type="predicted"/>
<dbReference type="EMBL" id="BMEG01000004">
    <property type="protein sequence ID" value="GGD70792.1"/>
    <property type="molecule type" value="Genomic_DNA"/>
</dbReference>
<reference evidence="1" key="4">
    <citation type="submission" date="2024-05" db="EMBL/GenBank/DDBJ databases">
        <authorList>
            <person name="Sun Q."/>
            <person name="Zhou Y."/>
        </authorList>
    </citation>
    <scope>NUCLEOTIDE SEQUENCE</scope>
    <source>
        <strain evidence="1">CGMCC 1.11013</strain>
    </source>
</reference>